<comment type="similarity">
    <text evidence="1">Belongs to the peptidase A24 family.</text>
</comment>
<keyword evidence="4" id="KW-0378">Hydrolase</keyword>
<evidence type="ECO:0000313" key="4">
    <source>
        <dbReference type="EMBL" id="KNF07381.1"/>
    </source>
</evidence>
<dbReference type="GO" id="GO:0004190">
    <property type="term" value="F:aspartic-type endopeptidase activity"/>
    <property type="evidence" value="ECO:0007669"/>
    <property type="project" value="InterPro"/>
</dbReference>
<dbReference type="InterPro" id="IPR050882">
    <property type="entry name" value="Prepilin_peptidase/N-MTase"/>
</dbReference>
<gene>
    <name evidence="4" type="primary">cpaA</name>
    <name evidence="4" type="ORF">CLPU_17c00060</name>
</gene>
<dbReference type="GO" id="GO:0005886">
    <property type="term" value="C:plasma membrane"/>
    <property type="evidence" value="ECO:0007669"/>
    <property type="project" value="TreeGrafter"/>
</dbReference>
<dbReference type="InterPro" id="IPR000045">
    <property type="entry name" value="Prepilin_IV_endopep_pep"/>
</dbReference>
<keyword evidence="2" id="KW-0812">Transmembrane</keyword>
<keyword evidence="5" id="KW-1185">Reference proteome</keyword>
<organism evidence="4 5">
    <name type="scientific">Gottschalkia purinilytica</name>
    <name type="common">Clostridium purinilyticum</name>
    <dbReference type="NCBI Taxonomy" id="1503"/>
    <lineage>
        <taxon>Bacteria</taxon>
        <taxon>Bacillati</taxon>
        <taxon>Bacillota</taxon>
        <taxon>Tissierellia</taxon>
        <taxon>Tissierellales</taxon>
        <taxon>Gottschalkiaceae</taxon>
        <taxon>Gottschalkia</taxon>
    </lineage>
</organism>
<name>A0A0L0W7C8_GOTPU</name>
<dbReference type="OrthoDB" id="9789291at2"/>
<proteinExistence type="inferred from homology"/>
<keyword evidence="2" id="KW-1133">Transmembrane helix</keyword>
<dbReference type="GO" id="GO:0006465">
    <property type="term" value="P:signal peptide processing"/>
    <property type="evidence" value="ECO:0007669"/>
    <property type="project" value="TreeGrafter"/>
</dbReference>
<feature type="transmembrane region" description="Helical" evidence="2">
    <location>
        <begin position="70"/>
        <end position="94"/>
    </location>
</feature>
<reference evidence="5" key="1">
    <citation type="submission" date="2015-07" db="EMBL/GenBank/DDBJ databases">
        <title>Draft genome sequence of the purine-degrading Gottschalkia purinilyticum DSM 1384 (formerly Clostridium purinilyticum).</title>
        <authorList>
            <person name="Poehlein A."/>
            <person name="Schiel-Bengelsdorf B."/>
            <person name="Bengelsdorf F.R."/>
            <person name="Daniel R."/>
            <person name="Duerre P."/>
        </authorList>
    </citation>
    <scope>NUCLEOTIDE SEQUENCE [LARGE SCALE GENOMIC DNA]</scope>
    <source>
        <strain evidence="5">DSM 1384</strain>
    </source>
</reference>
<dbReference type="EMBL" id="LGSS01000017">
    <property type="protein sequence ID" value="KNF07381.1"/>
    <property type="molecule type" value="Genomic_DNA"/>
</dbReference>
<evidence type="ECO:0000259" key="3">
    <source>
        <dbReference type="Pfam" id="PF01478"/>
    </source>
</evidence>
<evidence type="ECO:0000313" key="5">
    <source>
        <dbReference type="Proteomes" id="UP000037267"/>
    </source>
</evidence>
<evidence type="ECO:0000256" key="2">
    <source>
        <dbReference type="SAM" id="Phobius"/>
    </source>
</evidence>
<evidence type="ECO:0000256" key="1">
    <source>
        <dbReference type="ARBA" id="ARBA00005801"/>
    </source>
</evidence>
<keyword evidence="4" id="KW-0645">Protease</keyword>
<feature type="transmembrane region" description="Helical" evidence="2">
    <location>
        <begin position="37"/>
        <end position="58"/>
    </location>
</feature>
<dbReference type="PANTHER" id="PTHR30487">
    <property type="entry name" value="TYPE 4 PREPILIN-LIKE PROTEINS LEADER PEPTIDE-PROCESSING ENZYME"/>
    <property type="match status" value="1"/>
</dbReference>
<keyword evidence="2" id="KW-0472">Membrane</keyword>
<feature type="domain" description="Prepilin type IV endopeptidase peptidase" evidence="3">
    <location>
        <begin position="4"/>
        <end position="53"/>
    </location>
</feature>
<dbReference type="Proteomes" id="UP000037267">
    <property type="component" value="Unassembled WGS sequence"/>
</dbReference>
<dbReference type="Pfam" id="PF01478">
    <property type="entry name" value="Peptidase_A24"/>
    <property type="match status" value="1"/>
</dbReference>
<accession>A0A0L0W7C8</accession>
<dbReference type="AlphaFoldDB" id="A0A0L0W7C8"/>
<comment type="caution">
    <text evidence="4">The sequence shown here is derived from an EMBL/GenBank/DDBJ whole genome shotgun (WGS) entry which is preliminary data.</text>
</comment>
<dbReference type="STRING" id="1503.CLPU_17c00060"/>
<dbReference type="PANTHER" id="PTHR30487:SF0">
    <property type="entry name" value="PREPILIN LEADER PEPTIDASE_N-METHYLTRANSFERASE-RELATED"/>
    <property type="match status" value="1"/>
</dbReference>
<protein>
    <submittedName>
        <fullName evidence="4">Flp pilus assembly protein, protease CpaA</fullName>
    </submittedName>
</protein>
<dbReference type="Gene3D" id="1.20.120.1220">
    <property type="match status" value="1"/>
</dbReference>
<sequence length="95" mass="10302">MGTGIFLAIAIISRGAIGGGDIKLIGVLGLYFSWEKIIVITILSFIVGGICSIVLLIFKIKEVKDFIPFGPFISLATLITVFYGEDIICVYMNLI</sequence>